<dbReference type="GO" id="GO:1905515">
    <property type="term" value="P:non-motile cilium assembly"/>
    <property type="evidence" value="ECO:0007669"/>
    <property type="project" value="InterPro"/>
</dbReference>
<dbReference type="STRING" id="51028.A0A0N4VPA3"/>
<name>A0A0N4VPA3_ENTVE</name>
<dbReference type="WBParaSite" id="EVEC_0001283101-mRNA-1">
    <property type="protein sequence ID" value="EVEC_0001283101-mRNA-1"/>
    <property type="gene ID" value="EVEC_0001283101"/>
</dbReference>
<organism evidence="3">
    <name type="scientific">Enterobius vermicularis</name>
    <name type="common">Human pinworm</name>
    <dbReference type="NCBI Taxonomy" id="51028"/>
    <lineage>
        <taxon>Eukaryota</taxon>
        <taxon>Metazoa</taxon>
        <taxon>Ecdysozoa</taxon>
        <taxon>Nematoda</taxon>
        <taxon>Chromadorea</taxon>
        <taxon>Rhabditida</taxon>
        <taxon>Spirurina</taxon>
        <taxon>Oxyuridomorpha</taxon>
        <taxon>Oxyuroidea</taxon>
        <taxon>Oxyuridae</taxon>
        <taxon>Enterobius</taxon>
    </lineage>
</organism>
<dbReference type="PANTHER" id="PTHR44177:SF1">
    <property type="entry name" value="TETRATRICOPEPTIDE REPEAT PROTEIN 8"/>
    <property type="match status" value="1"/>
</dbReference>
<dbReference type="Proteomes" id="UP000274131">
    <property type="component" value="Unassembled WGS sequence"/>
</dbReference>
<gene>
    <name evidence="1" type="ORF">EVEC_LOCUS11999</name>
</gene>
<dbReference type="AlphaFoldDB" id="A0A0N4VPA3"/>
<evidence type="ECO:0000313" key="2">
    <source>
        <dbReference type="Proteomes" id="UP000274131"/>
    </source>
</evidence>
<dbReference type="PANTHER" id="PTHR44177">
    <property type="entry name" value="TETRATRICOPEPTIDE REPEAT PROTEIN 8"/>
    <property type="match status" value="1"/>
</dbReference>
<dbReference type="GO" id="GO:0097730">
    <property type="term" value="C:non-motile cilium"/>
    <property type="evidence" value="ECO:0007669"/>
    <property type="project" value="TreeGrafter"/>
</dbReference>
<dbReference type="Gene3D" id="1.25.40.10">
    <property type="entry name" value="Tetratricopeptide repeat domain"/>
    <property type="match status" value="1"/>
</dbReference>
<evidence type="ECO:0000313" key="1">
    <source>
        <dbReference type="EMBL" id="VDD97248.1"/>
    </source>
</evidence>
<dbReference type="InterPro" id="IPR028796">
    <property type="entry name" value="BBS8"/>
</dbReference>
<reference evidence="1 2" key="2">
    <citation type="submission" date="2018-10" db="EMBL/GenBank/DDBJ databases">
        <authorList>
            <consortium name="Pathogen Informatics"/>
        </authorList>
    </citation>
    <scope>NUCLEOTIDE SEQUENCE [LARGE SCALE GENOMIC DNA]</scope>
</reference>
<keyword evidence="2" id="KW-1185">Reference proteome</keyword>
<dbReference type="InterPro" id="IPR011990">
    <property type="entry name" value="TPR-like_helical_dom_sf"/>
</dbReference>
<dbReference type="OrthoDB" id="421121at2759"/>
<dbReference type="EMBL" id="UXUI01013195">
    <property type="protein sequence ID" value="VDD97248.1"/>
    <property type="molecule type" value="Genomic_DNA"/>
</dbReference>
<proteinExistence type="predicted"/>
<sequence length="62" mass="7045">MAADSTHAESANNLAVIYMRENKYLESEAMFQMSVEKGPHLFEPHYNLGLLFHQQGKCSSLE</sequence>
<evidence type="ECO:0000313" key="3">
    <source>
        <dbReference type="WBParaSite" id="EVEC_0001283101-mRNA-1"/>
    </source>
</evidence>
<dbReference type="GO" id="GO:0036064">
    <property type="term" value="C:ciliary basal body"/>
    <property type="evidence" value="ECO:0007669"/>
    <property type="project" value="TreeGrafter"/>
</dbReference>
<accession>A0A0N4VPA3</accession>
<protein>
    <submittedName>
        <fullName evidence="3">TPR_REGION domain-containing protein</fullName>
    </submittedName>
</protein>
<dbReference type="GO" id="GO:0034464">
    <property type="term" value="C:BBSome"/>
    <property type="evidence" value="ECO:0007669"/>
    <property type="project" value="InterPro"/>
</dbReference>
<dbReference type="SUPFAM" id="SSF48452">
    <property type="entry name" value="TPR-like"/>
    <property type="match status" value="1"/>
</dbReference>
<reference evidence="3" key="1">
    <citation type="submission" date="2017-02" db="UniProtKB">
        <authorList>
            <consortium name="WormBaseParasite"/>
        </authorList>
    </citation>
    <scope>IDENTIFICATION</scope>
</reference>